<evidence type="ECO:0000256" key="1">
    <source>
        <dbReference type="ARBA" id="ARBA00008080"/>
    </source>
</evidence>
<keyword evidence="3" id="KW-0687">Ribonucleoprotein</keyword>
<feature type="chain" id="PRO_5047399333" description="Helix-hairpin-helix DNA-binding motif class 1 domain-containing protein" evidence="4">
    <location>
        <begin position="20"/>
        <end position="115"/>
    </location>
</feature>
<dbReference type="Pfam" id="PF12836">
    <property type="entry name" value="HHH_3"/>
    <property type="match status" value="1"/>
</dbReference>
<dbReference type="PANTHER" id="PTHR21180">
    <property type="entry name" value="ENDONUCLEASE/EXONUCLEASE/PHOSPHATASE FAMILY DOMAIN-CONTAINING PROTEIN 1"/>
    <property type="match status" value="1"/>
</dbReference>
<dbReference type="InterPro" id="IPR051675">
    <property type="entry name" value="Endo/Exo/Phosphatase_dom_1"/>
</dbReference>
<evidence type="ECO:0000256" key="2">
    <source>
        <dbReference type="ARBA" id="ARBA00022980"/>
    </source>
</evidence>
<sequence length="115" mass="12666">MKISKIILASLFAVSTLFAAVNINTATKEELMSIKGIGESKADAIIEYRKINKFNNIEDIKNVKGIGDSTFDKIKGELSTGSTNSKTNKNLNEKAKDKLDTIKDKKNSIKDEAKK</sequence>
<dbReference type="SMART" id="SM00278">
    <property type="entry name" value="HhH1"/>
    <property type="match status" value="2"/>
</dbReference>
<feature type="domain" description="Helix-hairpin-helix DNA-binding motif class 1" evidence="5">
    <location>
        <begin position="58"/>
        <end position="77"/>
    </location>
</feature>
<name>A0ABN7KCS6_9BACT</name>
<dbReference type="SUPFAM" id="SSF47781">
    <property type="entry name" value="RuvA domain 2-like"/>
    <property type="match status" value="1"/>
</dbReference>
<gene>
    <name evidence="6" type="ORF">LMG7974_01952</name>
</gene>
<evidence type="ECO:0000256" key="4">
    <source>
        <dbReference type="SAM" id="SignalP"/>
    </source>
</evidence>
<keyword evidence="2" id="KW-0689">Ribosomal protein</keyword>
<dbReference type="EMBL" id="CAJHOF010000054">
    <property type="protein sequence ID" value="CAD7289866.1"/>
    <property type="molecule type" value="Genomic_DNA"/>
</dbReference>
<keyword evidence="7" id="KW-1185">Reference proteome</keyword>
<dbReference type="NCBIfam" id="TIGR00426">
    <property type="entry name" value="competence protein ComEA helix-hairpin-helix repeat region"/>
    <property type="match status" value="1"/>
</dbReference>
<dbReference type="Proteomes" id="UP000789803">
    <property type="component" value="Unassembled WGS sequence"/>
</dbReference>
<dbReference type="InterPro" id="IPR003583">
    <property type="entry name" value="Hlx-hairpin-Hlx_DNA-bd_motif"/>
</dbReference>
<dbReference type="InterPro" id="IPR001892">
    <property type="entry name" value="Ribosomal_uS13"/>
</dbReference>
<dbReference type="PANTHER" id="PTHR21180:SF32">
    <property type="entry name" value="ENDONUCLEASE_EXONUCLEASE_PHOSPHATASE FAMILY DOMAIN-CONTAINING PROTEIN 1"/>
    <property type="match status" value="1"/>
</dbReference>
<dbReference type="RefSeq" id="WP_418884084.1">
    <property type="nucleotide sequence ID" value="NZ_CAJHOF010000054.1"/>
</dbReference>
<keyword evidence="4" id="KW-0732">Signal</keyword>
<dbReference type="Gene3D" id="1.10.150.320">
    <property type="entry name" value="Photosystem II 12 kDa extrinsic protein"/>
    <property type="match status" value="1"/>
</dbReference>
<organism evidence="6 7">
    <name type="scientific">Campylobacter majalis</name>
    <dbReference type="NCBI Taxonomy" id="2790656"/>
    <lineage>
        <taxon>Bacteria</taxon>
        <taxon>Pseudomonadati</taxon>
        <taxon>Campylobacterota</taxon>
        <taxon>Epsilonproteobacteria</taxon>
        <taxon>Campylobacterales</taxon>
        <taxon>Campylobacteraceae</taxon>
        <taxon>Campylobacter</taxon>
    </lineage>
</organism>
<comment type="similarity">
    <text evidence="1">Belongs to the universal ribosomal protein uS13 family.</text>
</comment>
<evidence type="ECO:0000256" key="3">
    <source>
        <dbReference type="ARBA" id="ARBA00023274"/>
    </source>
</evidence>
<evidence type="ECO:0000313" key="7">
    <source>
        <dbReference type="Proteomes" id="UP000789803"/>
    </source>
</evidence>
<dbReference type="PIRSF" id="PIRSF002134">
    <property type="entry name" value="Ribosomal_S13"/>
    <property type="match status" value="1"/>
</dbReference>
<reference evidence="6 7" key="1">
    <citation type="submission" date="2020-11" db="EMBL/GenBank/DDBJ databases">
        <authorList>
            <person name="Peeters C."/>
        </authorList>
    </citation>
    <scope>NUCLEOTIDE SEQUENCE [LARGE SCALE GENOMIC DNA]</scope>
    <source>
        <strain evidence="6 7">LMG 7974</strain>
    </source>
</reference>
<evidence type="ECO:0000313" key="6">
    <source>
        <dbReference type="EMBL" id="CAD7289866.1"/>
    </source>
</evidence>
<evidence type="ECO:0000259" key="5">
    <source>
        <dbReference type="SMART" id="SM00278"/>
    </source>
</evidence>
<dbReference type="InterPro" id="IPR004509">
    <property type="entry name" value="Competence_ComEA_HhH"/>
</dbReference>
<feature type="signal peptide" evidence="4">
    <location>
        <begin position="1"/>
        <end position="19"/>
    </location>
</feature>
<proteinExistence type="inferred from homology"/>
<protein>
    <recommendedName>
        <fullName evidence="5">Helix-hairpin-helix DNA-binding motif class 1 domain-containing protein</fullName>
    </recommendedName>
</protein>
<feature type="domain" description="Helix-hairpin-helix DNA-binding motif class 1" evidence="5">
    <location>
        <begin position="29"/>
        <end position="48"/>
    </location>
</feature>
<comment type="caution">
    <text evidence="6">The sequence shown here is derived from an EMBL/GenBank/DDBJ whole genome shotgun (WGS) entry which is preliminary data.</text>
</comment>
<accession>A0ABN7KCS6</accession>
<dbReference type="InterPro" id="IPR010994">
    <property type="entry name" value="RuvA_2-like"/>
</dbReference>